<dbReference type="Proteomes" id="UP000298663">
    <property type="component" value="Unassembled WGS sequence"/>
</dbReference>
<dbReference type="EMBL" id="AZBU02000001">
    <property type="protein sequence ID" value="TMS36252.1"/>
    <property type="molecule type" value="Genomic_DNA"/>
</dbReference>
<sequence>MQLIFPLLRCHESTLSQPEFSSRYSLEGLRITLPTFCRIFHQNKAGGNFGSRPCLAKTAKFQYANWNIKVSSTDPARVSRNLFRYLSQHQRYYKREKCKVLTP</sequence>
<keyword evidence="2" id="KW-1185">Reference proteome</keyword>
<dbReference type="AlphaFoldDB" id="A0A4U8USK4"/>
<evidence type="ECO:0000313" key="1">
    <source>
        <dbReference type="EMBL" id="TMS36252.1"/>
    </source>
</evidence>
<reference evidence="1 2" key="2">
    <citation type="journal article" date="2019" name="G3 (Bethesda)">
        <title>Hybrid Assembly of the Genome of the Entomopathogenic Nematode Steinernema carpocapsae Identifies the X-Chromosome.</title>
        <authorList>
            <person name="Serra L."/>
            <person name="Macchietto M."/>
            <person name="Macias-Munoz A."/>
            <person name="McGill C.J."/>
            <person name="Rodriguez I.M."/>
            <person name="Rodriguez B."/>
            <person name="Murad R."/>
            <person name="Mortazavi A."/>
        </authorList>
    </citation>
    <scope>NUCLEOTIDE SEQUENCE [LARGE SCALE GENOMIC DNA]</scope>
    <source>
        <strain evidence="1 2">ALL</strain>
    </source>
</reference>
<evidence type="ECO:0000313" key="2">
    <source>
        <dbReference type="Proteomes" id="UP000298663"/>
    </source>
</evidence>
<organism evidence="1 2">
    <name type="scientific">Steinernema carpocapsae</name>
    <name type="common">Entomopathogenic nematode</name>
    <dbReference type="NCBI Taxonomy" id="34508"/>
    <lineage>
        <taxon>Eukaryota</taxon>
        <taxon>Metazoa</taxon>
        <taxon>Ecdysozoa</taxon>
        <taxon>Nematoda</taxon>
        <taxon>Chromadorea</taxon>
        <taxon>Rhabditida</taxon>
        <taxon>Tylenchina</taxon>
        <taxon>Panagrolaimomorpha</taxon>
        <taxon>Strongyloidoidea</taxon>
        <taxon>Steinernematidae</taxon>
        <taxon>Steinernema</taxon>
    </lineage>
</organism>
<name>A0A4U8USK4_STECR</name>
<gene>
    <name evidence="1" type="ORF">L596_003461</name>
</gene>
<accession>A0A4U8USK4</accession>
<proteinExistence type="predicted"/>
<protein>
    <submittedName>
        <fullName evidence="1">Uncharacterized protein</fullName>
    </submittedName>
</protein>
<reference evidence="1 2" key="1">
    <citation type="journal article" date="2015" name="Genome Biol.">
        <title>Comparative genomics of Steinernema reveals deeply conserved gene regulatory networks.</title>
        <authorList>
            <person name="Dillman A.R."/>
            <person name="Macchietto M."/>
            <person name="Porter C.F."/>
            <person name="Rogers A."/>
            <person name="Williams B."/>
            <person name="Antoshechkin I."/>
            <person name="Lee M.M."/>
            <person name="Goodwin Z."/>
            <person name="Lu X."/>
            <person name="Lewis E.E."/>
            <person name="Goodrich-Blair H."/>
            <person name="Stock S.P."/>
            <person name="Adams B.J."/>
            <person name="Sternberg P.W."/>
            <person name="Mortazavi A."/>
        </authorList>
    </citation>
    <scope>NUCLEOTIDE SEQUENCE [LARGE SCALE GENOMIC DNA]</scope>
    <source>
        <strain evidence="1 2">ALL</strain>
    </source>
</reference>
<comment type="caution">
    <text evidence="1">The sequence shown here is derived from an EMBL/GenBank/DDBJ whole genome shotgun (WGS) entry which is preliminary data.</text>
</comment>